<keyword evidence="2" id="KW-1185">Reference proteome</keyword>
<dbReference type="RefSeq" id="WP_310764332.1">
    <property type="nucleotide sequence ID" value="NZ_CP134050.1"/>
</dbReference>
<gene>
    <name evidence="1" type="ORF">RGB73_19035</name>
</gene>
<dbReference type="Proteomes" id="UP001256827">
    <property type="component" value="Chromosome"/>
</dbReference>
<evidence type="ECO:0000313" key="2">
    <source>
        <dbReference type="Proteomes" id="UP001256827"/>
    </source>
</evidence>
<sequence length="46" mass="5051">MDKSAGLEQKWEDGHIFTKILDEKKGMVILCGIIYAGVLTLAKAKS</sequence>
<reference evidence="1 2" key="1">
    <citation type="submission" date="2023-09" db="EMBL/GenBank/DDBJ databases">
        <title>Complete Genome and Methylome dissection of Bacillus brevis NEB573 original source of BbsI restriction endonuclease.</title>
        <authorList>
            <person name="Fomenkov A."/>
            <person name="Roberts R.D."/>
        </authorList>
    </citation>
    <scope>NUCLEOTIDE SEQUENCE [LARGE SCALE GENOMIC DNA]</scope>
    <source>
        <strain evidence="1 2">NEB573</strain>
    </source>
</reference>
<evidence type="ECO:0000313" key="1">
    <source>
        <dbReference type="EMBL" id="WNC12815.1"/>
    </source>
</evidence>
<dbReference type="EMBL" id="CP134050">
    <property type="protein sequence ID" value="WNC12815.1"/>
    <property type="molecule type" value="Genomic_DNA"/>
</dbReference>
<name>A0ABY9SYA2_BREBE</name>
<accession>A0ABY9SYA2</accession>
<proteinExistence type="predicted"/>
<protein>
    <submittedName>
        <fullName evidence="1">Uncharacterized protein</fullName>
    </submittedName>
</protein>
<organism evidence="1 2">
    <name type="scientific">Brevibacillus brevis</name>
    <name type="common">Bacillus brevis</name>
    <dbReference type="NCBI Taxonomy" id="1393"/>
    <lineage>
        <taxon>Bacteria</taxon>
        <taxon>Bacillati</taxon>
        <taxon>Bacillota</taxon>
        <taxon>Bacilli</taxon>
        <taxon>Bacillales</taxon>
        <taxon>Paenibacillaceae</taxon>
        <taxon>Brevibacillus</taxon>
    </lineage>
</organism>